<name>A0ABQ4SEX7_9HYPH</name>
<feature type="compositionally biased region" description="Polar residues" evidence="1">
    <location>
        <begin position="1"/>
        <end position="11"/>
    </location>
</feature>
<evidence type="ECO:0000256" key="1">
    <source>
        <dbReference type="SAM" id="MobiDB-lite"/>
    </source>
</evidence>
<feature type="domain" description="Cytochrome P460" evidence="2">
    <location>
        <begin position="46"/>
        <end position="192"/>
    </location>
</feature>
<reference evidence="3" key="1">
    <citation type="journal article" date="2021" name="Front. Microbiol.">
        <title>Comprehensive Comparative Genomics and Phenotyping of Methylobacterium Species.</title>
        <authorList>
            <person name="Alessa O."/>
            <person name="Ogura Y."/>
            <person name="Fujitani Y."/>
            <person name="Takami H."/>
            <person name="Hayashi T."/>
            <person name="Sahin N."/>
            <person name="Tani A."/>
        </authorList>
    </citation>
    <scope>NUCLEOTIDE SEQUENCE</scope>
    <source>
        <strain evidence="3">DSM 17168</strain>
    </source>
</reference>
<keyword evidence="4" id="KW-1185">Reference proteome</keyword>
<dbReference type="InterPro" id="IPR038142">
    <property type="entry name" value="Cytochrome_P460_sp"/>
</dbReference>
<comment type="caution">
    <text evidence="3">The sequence shown here is derived from an EMBL/GenBank/DDBJ whole genome shotgun (WGS) entry which is preliminary data.</text>
</comment>
<evidence type="ECO:0000313" key="4">
    <source>
        <dbReference type="Proteomes" id="UP001055153"/>
    </source>
</evidence>
<dbReference type="InterPro" id="IPR032033">
    <property type="entry name" value="Cytochrome_P460"/>
</dbReference>
<dbReference type="Gene3D" id="3.50.70.20">
    <property type="entry name" value="Cytochrome P460"/>
    <property type="match status" value="1"/>
</dbReference>
<dbReference type="CDD" id="cd20751">
    <property type="entry name" value="cyt_P460_Ne-like"/>
    <property type="match status" value="1"/>
</dbReference>
<proteinExistence type="predicted"/>
<dbReference type="Proteomes" id="UP001055153">
    <property type="component" value="Unassembled WGS sequence"/>
</dbReference>
<reference evidence="3" key="2">
    <citation type="submission" date="2021-08" db="EMBL/GenBank/DDBJ databases">
        <authorList>
            <person name="Tani A."/>
            <person name="Ola A."/>
            <person name="Ogura Y."/>
            <person name="Katsura K."/>
            <person name="Hayashi T."/>
        </authorList>
    </citation>
    <scope>NUCLEOTIDE SEQUENCE</scope>
    <source>
        <strain evidence="3">DSM 17168</strain>
    </source>
</reference>
<dbReference type="Pfam" id="PF16694">
    <property type="entry name" value="Cytochrome_P460"/>
    <property type="match status" value="1"/>
</dbReference>
<sequence length="208" mass="23413">MEGVRIQNQPEQRSRAAAASGPPPQPYGDGRPFEVQFTENGEMVRPTGWRDWPYVGTPLTPNGLNPPEAPFPEFHNVYMEPSAYDHYKRTGEFKDGTLLVKELVGVQKNNTTNQQDGSTVESSGRGYFMSDYIGLETEYKSSRRYPNEPGNWAYFSFGHVPEAQYAAATAAQPTNNCNACHQANAQQDYVFTQHYPVLRGARERVGRR</sequence>
<evidence type="ECO:0000259" key="2">
    <source>
        <dbReference type="Pfam" id="PF16694"/>
    </source>
</evidence>
<dbReference type="EMBL" id="BPQQ01000026">
    <property type="protein sequence ID" value="GJE00473.1"/>
    <property type="molecule type" value="Genomic_DNA"/>
</dbReference>
<organism evidence="3 4">
    <name type="scientific">Methylobacterium isbiliense</name>
    <dbReference type="NCBI Taxonomy" id="315478"/>
    <lineage>
        <taxon>Bacteria</taxon>
        <taxon>Pseudomonadati</taxon>
        <taxon>Pseudomonadota</taxon>
        <taxon>Alphaproteobacteria</taxon>
        <taxon>Hyphomicrobiales</taxon>
        <taxon>Methylobacteriaceae</taxon>
        <taxon>Methylobacterium</taxon>
    </lineage>
</organism>
<gene>
    <name evidence="3" type="ORF">GMJLKIPL_2395</name>
</gene>
<evidence type="ECO:0000313" key="3">
    <source>
        <dbReference type="EMBL" id="GJE00473.1"/>
    </source>
</evidence>
<dbReference type="RefSeq" id="WP_238235362.1">
    <property type="nucleotide sequence ID" value="NZ_BPQQ01000026.1"/>
</dbReference>
<feature type="region of interest" description="Disordered" evidence="1">
    <location>
        <begin position="1"/>
        <end position="34"/>
    </location>
</feature>
<accession>A0ABQ4SEX7</accession>
<protein>
    <recommendedName>
        <fullName evidence="2">Cytochrome P460 domain-containing protein</fullName>
    </recommendedName>
</protein>